<keyword evidence="4" id="KW-1185">Reference proteome</keyword>
<dbReference type="GO" id="GO:0016740">
    <property type="term" value="F:transferase activity"/>
    <property type="evidence" value="ECO:0007669"/>
    <property type="project" value="UniProtKB-KW"/>
</dbReference>
<comment type="caution">
    <text evidence="3">The sequence shown here is derived from an EMBL/GenBank/DDBJ whole genome shotgun (WGS) entry which is preliminary data.</text>
</comment>
<comment type="similarity">
    <text evidence="1">Belongs to the glycosyltransferase 2 family. WaaE/KdtX subfamily.</text>
</comment>
<dbReference type="PANTHER" id="PTHR43630:SF2">
    <property type="entry name" value="GLYCOSYLTRANSFERASE"/>
    <property type="match status" value="1"/>
</dbReference>
<dbReference type="Gene3D" id="3.90.550.10">
    <property type="entry name" value="Spore Coat Polysaccharide Biosynthesis Protein SpsA, Chain A"/>
    <property type="match status" value="1"/>
</dbReference>
<reference evidence="3 4" key="1">
    <citation type="submission" date="2016-03" db="EMBL/GenBank/DDBJ databases">
        <authorList>
            <person name="Ploux O."/>
        </authorList>
    </citation>
    <scope>NUCLEOTIDE SEQUENCE [LARGE SCALE GENOMIC DNA]</scope>
    <source>
        <strain evidence="3 4">R0</strain>
    </source>
</reference>
<feature type="domain" description="Glycosyltransferase 2-like" evidence="2">
    <location>
        <begin position="26"/>
        <end position="151"/>
    </location>
</feature>
<organism evidence="3 4">
    <name type="scientific">Bdellovibrio bacteriovorus</name>
    <dbReference type="NCBI Taxonomy" id="959"/>
    <lineage>
        <taxon>Bacteria</taxon>
        <taxon>Pseudomonadati</taxon>
        <taxon>Bdellovibrionota</taxon>
        <taxon>Bdellovibrionia</taxon>
        <taxon>Bdellovibrionales</taxon>
        <taxon>Pseudobdellovibrionaceae</taxon>
        <taxon>Bdellovibrio</taxon>
    </lineage>
</organism>
<name>A0A150WL48_BDEBC</name>
<dbReference type="OrthoDB" id="5294601at2"/>
<proteinExistence type="inferred from homology"/>
<dbReference type="PANTHER" id="PTHR43630">
    <property type="entry name" value="POLY-BETA-1,6-N-ACETYL-D-GLUCOSAMINE SYNTHASE"/>
    <property type="match status" value="1"/>
</dbReference>
<evidence type="ECO:0000256" key="1">
    <source>
        <dbReference type="ARBA" id="ARBA00038494"/>
    </source>
</evidence>
<accession>A0A150WL48</accession>
<evidence type="ECO:0000313" key="4">
    <source>
        <dbReference type="Proteomes" id="UP000075320"/>
    </source>
</evidence>
<dbReference type="Proteomes" id="UP000075320">
    <property type="component" value="Unassembled WGS sequence"/>
</dbReference>
<evidence type="ECO:0000259" key="2">
    <source>
        <dbReference type="Pfam" id="PF00535"/>
    </source>
</evidence>
<evidence type="ECO:0000313" key="3">
    <source>
        <dbReference type="EMBL" id="KYG64664.1"/>
    </source>
</evidence>
<dbReference type="CDD" id="cd02511">
    <property type="entry name" value="Beta4Glucosyltransferase"/>
    <property type="match status" value="1"/>
</dbReference>
<sequence>MVSSRESFDKTLIQRESGWVTKLPISLVIITFNEEAHIERCIRSCPFVDDVVVVDSFSTDRTVEIATKMGARVFNEKWKGFGPQKAFATAQAKNPWILSLDADEALSPELAAEIIAKFSGLDPEAGFLVPRRSYYLGRWINHGGWYPDYQLRMFNKDKSQWNSAALHEKVEVKRQLKFQHDLHHWVFDDVADQVQTNNRYSSLGAQGLADKGRRFSYFNLLTKPATKFVETYFFKAGILDGLPGFLISVSAAYSVFLKWAKLWEIERVQKRS</sequence>
<dbReference type="Pfam" id="PF00535">
    <property type="entry name" value="Glycos_transf_2"/>
    <property type="match status" value="1"/>
</dbReference>
<gene>
    <name evidence="3" type="ORF">AZI86_10655</name>
</gene>
<keyword evidence="3" id="KW-0808">Transferase</keyword>
<dbReference type="EMBL" id="LUKE01000002">
    <property type="protein sequence ID" value="KYG64664.1"/>
    <property type="molecule type" value="Genomic_DNA"/>
</dbReference>
<dbReference type="AlphaFoldDB" id="A0A150WL48"/>
<protein>
    <submittedName>
        <fullName evidence="3">Glycosyl transferase</fullName>
    </submittedName>
</protein>
<dbReference type="InterPro" id="IPR001173">
    <property type="entry name" value="Glyco_trans_2-like"/>
</dbReference>
<dbReference type="InterPro" id="IPR029044">
    <property type="entry name" value="Nucleotide-diphossugar_trans"/>
</dbReference>
<dbReference type="SUPFAM" id="SSF53448">
    <property type="entry name" value="Nucleotide-diphospho-sugar transferases"/>
    <property type="match status" value="1"/>
</dbReference>